<feature type="non-terminal residue" evidence="1">
    <location>
        <position position="129"/>
    </location>
</feature>
<sequence>LERNAASARDFTRKVPHPLVVEVFIAGHPCRALLDSGSVADFISGKVLDQLKLKSHPLEKPIDLHLAVQGSRSKVNFGTRQRIEYQGINEERYFDVANLTSYDLVLGTPFLFQHKVSFGLNPCHIVIGS</sequence>
<gene>
    <name evidence="1" type="ORF">CYLTODRAFT_318097</name>
</gene>
<protein>
    <recommendedName>
        <fullName evidence="3">Aspartic peptidase DDI1-type domain-containing protein</fullName>
    </recommendedName>
</protein>
<dbReference type="CDD" id="cd00303">
    <property type="entry name" value="retropepsin_like"/>
    <property type="match status" value="1"/>
</dbReference>
<dbReference type="InterPro" id="IPR021109">
    <property type="entry name" value="Peptidase_aspartic_dom_sf"/>
</dbReference>
<dbReference type="EMBL" id="KN881190">
    <property type="protein sequence ID" value="KIY60872.1"/>
    <property type="molecule type" value="Genomic_DNA"/>
</dbReference>
<dbReference type="Proteomes" id="UP000054007">
    <property type="component" value="Unassembled WGS sequence"/>
</dbReference>
<dbReference type="Pfam" id="PF08284">
    <property type="entry name" value="RVP_2"/>
    <property type="match status" value="1"/>
</dbReference>
<dbReference type="OrthoDB" id="1750432at2759"/>
<feature type="non-terminal residue" evidence="1">
    <location>
        <position position="1"/>
    </location>
</feature>
<name>A0A0D7ARN1_9AGAR</name>
<proteinExistence type="predicted"/>
<evidence type="ECO:0000313" key="1">
    <source>
        <dbReference type="EMBL" id="KIY60872.1"/>
    </source>
</evidence>
<organism evidence="1 2">
    <name type="scientific">Cylindrobasidium torrendii FP15055 ss-10</name>
    <dbReference type="NCBI Taxonomy" id="1314674"/>
    <lineage>
        <taxon>Eukaryota</taxon>
        <taxon>Fungi</taxon>
        <taxon>Dikarya</taxon>
        <taxon>Basidiomycota</taxon>
        <taxon>Agaricomycotina</taxon>
        <taxon>Agaricomycetes</taxon>
        <taxon>Agaricomycetidae</taxon>
        <taxon>Agaricales</taxon>
        <taxon>Marasmiineae</taxon>
        <taxon>Physalacriaceae</taxon>
        <taxon>Cylindrobasidium</taxon>
    </lineage>
</organism>
<dbReference type="STRING" id="1314674.A0A0D7ARN1"/>
<keyword evidence="2" id="KW-1185">Reference proteome</keyword>
<evidence type="ECO:0008006" key="3">
    <source>
        <dbReference type="Google" id="ProtNLM"/>
    </source>
</evidence>
<reference evidence="1 2" key="1">
    <citation type="journal article" date="2015" name="Fungal Genet. Biol.">
        <title>Evolution of novel wood decay mechanisms in Agaricales revealed by the genome sequences of Fistulina hepatica and Cylindrobasidium torrendii.</title>
        <authorList>
            <person name="Floudas D."/>
            <person name="Held B.W."/>
            <person name="Riley R."/>
            <person name="Nagy L.G."/>
            <person name="Koehler G."/>
            <person name="Ransdell A.S."/>
            <person name="Younus H."/>
            <person name="Chow J."/>
            <person name="Chiniquy J."/>
            <person name="Lipzen A."/>
            <person name="Tritt A."/>
            <person name="Sun H."/>
            <person name="Haridas S."/>
            <person name="LaButti K."/>
            <person name="Ohm R.A."/>
            <person name="Kues U."/>
            <person name="Blanchette R.A."/>
            <person name="Grigoriev I.V."/>
            <person name="Minto R.E."/>
            <person name="Hibbett D.S."/>
        </authorList>
    </citation>
    <scope>NUCLEOTIDE SEQUENCE [LARGE SCALE GENOMIC DNA]</scope>
    <source>
        <strain evidence="1 2">FP15055 ss-10</strain>
    </source>
</reference>
<dbReference type="SUPFAM" id="SSF50630">
    <property type="entry name" value="Acid proteases"/>
    <property type="match status" value="1"/>
</dbReference>
<accession>A0A0D7ARN1</accession>
<evidence type="ECO:0000313" key="2">
    <source>
        <dbReference type="Proteomes" id="UP000054007"/>
    </source>
</evidence>
<dbReference type="AlphaFoldDB" id="A0A0D7ARN1"/>
<dbReference type="Gene3D" id="2.40.70.10">
    <property type="entry name" value="Acid Proteases"/>
    <property type="match status" value="1"/>
</dbReference>